<dbReference type="AlphaFoldDB" id="A0A0H3HN02"/>
<keyword evidence="6" id="KW-0830">Ubiquinone</keyword>
<dbReference type="PANTHER" id="PTHR43464:SF19">
    <property type="entry name" value="UBIQUINONE BIOSYNTHESIS O-METHYLTRANSFERASE, MITOCHONDRIAL"/>
    <property type="match status" value="1"/>
</dbReference>
<dbReference type="PATRIC" id="fig|884204.3.peg.865"/>
<evidence type="ECO:0000256" key="2">
    <source>
        <dbReference type="ARBA" id="ARBA00022679"/>
    </source>
</evidence>
<dbReference type="FunFam" id="3.40.50.150:FF:000028">
    <property type="entry name" value="Ubiquinone biosynthesis O-methyltransferase"/>
    <property type="match status" value="1"/>
</dbReference>
<dbReference type="SUPFAM" id="SSF53335">
    <property type="entry name" value="S-adenosyl-L-methionine-dependent methyltransferases"/>
    <property type="match status" value="1"/>
</dbReference>
<gene>
    <name evidence="5 6" type="primary">ubiG</name>
    <name evidence="6" type="ordered locus">BP1026B_I0790</name>
</gene>
<dbReference type="InterPro" id="IPR010233">
    <property type="entry name" value="UbiG_MeTrfase"/>
</dbReference>
<dbReference type="UniPathway" id="UPA00232"/>
<dbReference type="GO" id="GO:0010420">
    <property type="term" value="F:polyprenyldihydroxybenzoate methyltransferase activity"/>
    <property type="evidence" value="ECO:0007669"/>
    <property type="project" value="InterPro"/>
</dbReference>
<comment type="catalytic activity">
    <reaction evidence="5">
        <text>a 3-demethylubiquinol + S-adenosyl-L-methionine = a ubiquinol + S-adenosyl-L-homocysteine + H(+)</text>
        <dbReference type="Rhea" id="RHEA:44380"/>
        <dbReference type="Rhea" id="RHEA-COMP:9566"/>
        <dbReference type="Rhea" id="RHEA-COMP:10914"/>
        <dbReference type="ChEBI" id="CHEBI:15378"/>
        <dbReference type="ChEBI" id="CHEBI:17976"/>
        <dbReference type="ChEBI" id="CHEBI:57856"/>
        <dbReference type="ChEBI" id="CHEBI:59789"/>
        <dbReference type="ChEBI" id="CHEBI:84422"/>
        <dbReference type="EC" id="2.1.1.64"/>
    </reaction>
</comment>
<keyword evidence="1 5" id="KW-0489">Methyltransferase</keyword>
<evidence type="ECO:0000256" key="3">
    <source>
        <dbReference type="ARBA" id="ARBA00022688"/>
    </source>
</evidence>
<evidence type="ECO:0000256" key="5">
    <source>
        <dbReference type="HAMAP-Rule" id="MF_00472"/>
    </source>
</evidence>
<name>A0A0H3HN02_BURP2</name>
<feature type="binding site" evidence="5">
    <location>
        <position position="73"/>
    </location>
    <ligand>
        <name>S-adenosyl-L-methionine</name>
        <dbReference type="ChEBI" id="CHEBI:59789"/>
    </ligand>
</feature>
<dbReference type="GO" id="GO:0102208">
    <property type="term" value="F:2-polyprenyl-6-hydroxyphenol methylase activity"/>
    <property type="evidence" value="ECO:0007669"/>
    <property type="project" value="UniProtKB-EC"/>
</dbReference>
<dbReference type="InterPro" id="IPR029063">
    <property type="entry name" value="SAM-dependent_MTases_sf"/>
</dbReference>
<evidence type="ECO:0000256" key="4">
    <source>
        <dbReference type="ARBA" id="ARBA00022691"/>
    </source>
</evidence>
<comment type="catalytic activity">
    <reaction evidence="5">
        <text>a 3-(all-trans-polyprenyl)benzene-1,2-diol + S-adenosyl-L-methionine = a 2-methoxy-6-(all-trans-polyprenyl)phenol + S-adenosyl-L-homocysteine + H(+)</text>
        <dbReference type="Rhea" id="RHEA:31411"/>
        <dbReference type="Rhea" id="RHEA-COMP:9550"/>
        <dbReference type="Rhea" id="RHEA-COMP:9551"/>
        <dbReference type="ChEBI" id="CHEBI:15378"/>
        <dbReference type="ChEBI" id="CHEBI:57856"/>
        <dbReference type="ChEBI" id="CHEBI:59789"/>
        <dbReference type="ChEBI" id="CHEBI:62729"/>
        <dbReference type="ChEBI" id="CHEBI:62731"/>
        <dbReference type="EC" id="2.1.1.222"/>
    </reaction>
</comment>
<evidence type="ECO:0000313" key="6">
    <source>
        <dbReference type="EMBL" id="AFI65447.1"/>
    </source>
</evidence>
<keyword evidence="2 5" id="KW-0808">Transferase</keyword>
<comment type="pathway">
    <text evidence="5">Cofactor biosynthesis; ubiquinone biosynthesis.</text>
</comment>
<feature type="binding site" evidence="5">
    <location>
        <position position="92"/>
    </location>
    <ligand>
        <name>S-adenosyl-L-methionine</name>
        <dbReference type="ChEBI" id="CHEBI:59789"/>
    </ligand>
</feature>
<dbReference type="EC" id="2.1.1.64" evidence="5"/>
<dbReference type="Pfam" id="PF13489">
    <property type="entry name" value="Methyltransf_23"/>
    <property type="match status" value="1"/>
</dbReference>
<dbReference type="NCBIfam" id="TIGR01983">
    <property type="entry name" value="UbiG"/>
    <property type="match status" value="1"/>
</dbReference>
<evidence type="ECO:0000256" key="1">
    <source>
        <dbReference type="ARBA" id="ARBA00022603"/>
    </source>
</evidence>
<dbReference type="Proteomes" id="UP000010087">
    <property type="component" value="Chromosome 1"/>
</dbReference>
<dbReference type="PANTHER" id="PTHR43464">
    <property type="entry name" value="METHYLTRANSFERASE"/>
    <property type="match status" value="1"/>
</dbReference>
<dbReference type="EMBL" id="CP002833">
    <property type="protein sequence ID" value="AFI65447.1"/>
    <property type="molecule type" value="Genomic_DNA"/>
</dbReference>
<accession>A0A0H3HN02</accession>
<sequence>MRPASPAAAFLATSPARLYTRGLAGAPPPSFPHPLADMTNADPHELQKFSDLAHKWWDPNAEFKPLHDLNPVRLSWIDAHAHLPGKRVVDIGCGGGILSESMASLGAQVKGIDLATEALGVADLHSLESGVSVDYEAIAAEALAAREPGAYDVVTCMEMLEHVPSPANIVAACATLVKPGGWVFFSTLNRNLKSYLLAVIGAEYIAQMLPKGTHDYARFIRPSELARFVREAGLQMVEIKGIAYHPLAKRFALSNDTDVNYLVACRRGA</sequence>
<reference evidence="6 7" key="1">
    <citation type="journal article" date="2012" name="PLoS ONE">
        <title>Evolution of Burkholderia pseudomallei in recurrent melioidosis.</title>
        <authorList>
            <person name="Hayden H.S."/>
            <person name="Lim R."/>
            <person name="Brittnacher M.J."/>
            <person name="Sims E.H."/>
            <person name="Ramage E.R."/>
            <person name="Fong C."/>
            <person name="Wu Z."/>
            <person name="Crist E."/>
            <person name="Chang J."/>
            <person name="Zhou Y."/>
            <person name="Radey M."/>
            <person name="Rohmer L."/>
            <person name="Haugen E."/>
            <person name="Gillett W."/>
            <person name="Wuthiekanun V."/>
            <person name="Peacock S.J."/>
            <person name="Kaul R."/>
            <person name="Miller S.I."/>
            <person name="Manoil C."/>
            <person name="Jacobs M.A."/>
        </authorList>
    </citation>
    <scope>NUCLEOTIDE SEQUENCE [LARGE SCALE GENOMIC DNA]</scope>
    <source>
        <strain evidence="6 7">1026b</strain>
    </source>
</reference>
<organism evidence="6 7">
    <name type="scientific">Burkholderia pseudomallei (strain 1026b)</name>
    <dbReference type="NCBI Taxonomy" id="884204"/>
    <lineage>
        <taxon>Bacteria</taxon>
        <taxon>Pseudomonadati</taxon>
        <taxon>Pseudomonadota</taxon>
        <taxon>Betaproteobacteria</taxon>
        <taxon>Burkholderiales</taxon>
        <taxon>Burkholderiaceae</taxon>
        <taxon>Burkholderia</taxon>
        <taxon>pseudomallei group</taxon>
    </lineage>
</organism>
<dbReference type="KEGG" id="bpz:BP1026B_I0790"/>
<dbReference type="HAMAP" id="MF_00472">
    <property type="entry name" value="UbiG"/>
    <property type="match status" value="1"/>
</dbReference>
<comment type="similarity">
    <text evidence="5">Belongs to the methyltransferase superfamily. UbiG/COQ3 family.</text>
</comment>
<keyword evidence="3 5" id="KW-0831">Ubiquinone biosynthesis</keyword>
<dbReference type="EC" id="2.1.1.222" evidence="5"/>
<proteinExistence type="inferred from homology"/>
<dbReference type="GO" id="GO:0032259">
    <property type="term" value="P:methylation"/>
    <property type="evidence" value="ECO:0007669"/>
    <property type="project" value="UniProtKB-KW"/>
</dbReference>
<keyword evidence="4 5" id="KW-0949">S-adenosyl-L-methionine</keyword>
<comment type="function">
    <text evidence="5">O-methyltransferase that catalyzes the 2 O-methylation steps in the ubiquinone biosynthetic pathway.</text>
</comment>
<feature type="binding site" evidence="5">
    <location>
        <position position="113"/>
    </location>
    <ligand>
        <name>S-adenosyl-L-methionine</name>
        <dbReference type="ChEBI" id="CHEBI:59789"/>
    </ligand>
</feature>
<dbReference type="Gene3D" id="3.40.50.150">
    <property type="entry name" value="Vaccinia Virus protein VP39"/>
    <property type="match status" value="1"/>
</dbReference>
<dbReference type="GO" id="GO:0061542">
    <property type="term" value="F:3-demethylubiquinol 3-O-methyltransferase activity"/>
    <property type="evidence" value="ECO:0007669"/>
    <property type="project" value="UniProtKB-UniRule"/>
</dbReference>
<evidence type="ECO:0000313" key="7">
    <source>
        <dbReference type="Proteomes" id="UP000010087"/>
    </source>
</evidence>
<protein>
    <recommendedName>
        <fullName evidence="5">Ubiquinone biosynthesis O-methyltransferase</fullName>
    </recommendedName>
    <alternativeName>
        <fullName evidence="5">2-polyprenyl-6-hydroxyphenol methylase</fullName>
        <ecNumber evidence="5">2.1.1.222</ecNumber>
    </alternativeName>
    <alternativeName>
        <fullName evidence="5">3-demethylubiquinone 3-O-methyltransferase</fullName>
        <ecNumber evidence="5">2.1.1.64</ecNumber>
    </alternativeName>
</protein>
<dbReference type="CDD" id="cd02440">
    <property type="entry name" value="AdoMet_MTases"/>
    <property type="match status" value="1"/>
</dbReference>
<feature type="binding site" evidence="5">
    <location>
        <position position="157"/>
    </location>
    <ligand>
        <name>S-adenosyl-L-methionine</name>
        <dbReference type="ChEBI" id="CHEBI:59789"/>
    </ligand>
</feature>